<proteinExistence type="predicted"/>
<name>A0A7J9DBU3_9ROSI</name>
<reference evidence="1 2" key="1">
    <citation type="journal article" date="2019" name="Genome Biol. Evol.">
        <title>Insights into the evolution of the New World diploid cottons (Gossypium, subgenus Houzingenia) based on genome sequencing.</title>
        <authorList>
            <person name="Grover C.E."/>
            <person name="Arick M.A. 2nd"/>
            <person name="Thrash A."/>
            <person name="Conover J.L."/>
            <person name="Sanders W.S."/>
            <person name="Peterson D.G."/>
            <person name="Frelichowski J.E."/>
            <person name="Scheffler J.A."/>
            <person name="Scheffler B.E."/>
            <person name="Wendel J.F."/>
        </authorList>
    </citation>
    <scope>NUCLEOTIDE SEQUENCE [LARGE SCALE GENOMIC DNA]</scope>
    <source>
        <strain evidence="1">8</strain>
        <tissue evidence="1">Leaf</tissue>
    </source>
</reference>
<keyword evidence="2" id="KW-1185">Reference proteome</keyword>
<evidence type="ECO:0000313" key="1">
    <source>
        <dbReference type="EMBL" id="MBA0758190.1"/>
    </source>
</evidence>
<sequence>MKFLTHLIVLAILQNRHLMRLFLSWIHWVRNPTRIVH</sequence>
<accession>A0A7J9DBU3</accession>
<dbReference type="Proteomes" id="UP000593568">
    <property type="component" value="Unassembled WGS sequence"/>
</dbReference>
<comment type="caution">
    <text evidence="1">The sequence shown here is derived from an EMBL/GenBank/DDBJ whole genome shotgun (WGS) entry which is preliminary data.</text>
</comment>
<dbReference type="AlphaFoldDB" id="A0A7J9DBU3"/>
<gene>
    <name evidence="1" type="ORF">Gotri_021210</name>
</gene>
<protein>
    <submittedName>
        <fullName evidence="1">Uncharacterized protein</fullName>
    </submittedName>
</protein>
<evidence type="ECO:0000313" key="2">
    <source>
        <dbReference type="Proteomes" id="UP000593568"/>
    </source>
</evidence>
<dbReference type="EMBL" id="JABEZW010000001">
    <property type="protein sequence ID" value="MBA0758190.1"/>
    <property type="molecule type" value="Genomic_DNA"/>
</dbReference>
<organism evidence="1 2">
    <name type="scientific">Gossypium trilobum</name>
    <dbReference type="NCBI Taxonomy" id="34281"/>
    <lineage>
        <taxon>Eukaryota</taxon>
        <taxon>Viridiplantae</taxon>
        <taxon>Streptophyta</taxon>
        <taxon>Embryophyta</taxon>
        <taxon>Tracheophyta</taxon>
        <taxon>Spermatophyta</taxon>
        <taxon>Magnoliopsida</taxon>
        <taxon>eudicotyledons</taxon>
        <taxon>Gunneridae</taxon>
        <taxon>Pentapetalae</taxon>
        <taxon>rosids</taxon>
        <taxon>malvids</taxon>
        <taxon>Malvales</taxon>
        <taxon>Malvaceae</taxon>
        <taxon>Malvoideae</taxon>
        <taxon>Gossypium</taxon>
    </lineage>
</organism>